<protein>
    <recommendedName>
        <fullName evidence="6">Importin subunit alpha</fullName>
    </recommendedName>
</protein>
<dbReference type="InterPro" id="IPR011989">
    <property type="entry name" value="ARM-like"/>
</dbReference>
<evidence type="ECO:0000313" key="5">
    <source>
        <dbReference type="Proteomes" id="UP001162131"/>
    </source>
</evidence>
<dbReference type="Proteomes" id="UP001162131">
    <property type="component" value="Unassembled WGS sequence"/>
</dbReference>
<evidence type="ECO:0008006" key="6">
    <source>
        <dbReference type="Google" id="ProtNLM"/>
    </source>
</evidence>
<evidence type="ECO:0000256" key="3">
    <source>
        <dbReference type="ARBA" id="ARBA00022927"/>
    </source>
</evidence>
<evidence type="ECO:0000313" key="4">
    <source>
        <dbReference type="EMBL" id="CAG9310829.1"/>
    </source>
</evidence>
<dbReference type="Gene3D" id="1.25.10.10">
    <property type="entry name" value="Leucine-rich Repeat Variant"/>
    <property type="match status" value="1"/>
</dbReference>
<keyword evidence="2" id="KW-0813">Transport</keyword>
<comment type="similarity">
    <text evidence="1">Belongs to the importin alpha family.</text>
</comment>
<proteinExistence type="inferred from homology"/>
<dbReference type="GO" id="GO:0015031">
    <property type="term" value="P:protein transport"/>
    <property type="evidence" value="ECO:0007669"/>
    <property type="project" value="UniProtKB-KW"/>
</dbReference>
<accession>A0AAU9II39</accession>
<comment type="caution">
    <text evidence="4">The sequence shown here is derived from an EMBL/GenBank/DDBJ whole genome shotgun (WGS) entry which is preliminary data.</text>
</comment>
<dbReference type="EMBL" id="CAJZBQ010000003">
    <property type="protein sequence ID" value="CAG9310829.1"/>
    <property type="molecule type" value="Genomic_DNA"/>
</dbReference>
<dbReference type="PANTHER" id="PTHR23316">
    <property type="entry name" value="IMPORTIN ALPHA"/>
    <property type="match status" value="1"/>
</dbReference>
<dbReference type="InterPro" id="IPR000225">
    <property type="entry name" value="Armadillo"/>
</dbReference>
<name>A0AAU9II39_9CILI</name>
<evidence type="ECO:0000256" key="1">
    <source>
        <dbReference type="ARBA" id="ARBA00010394"/>
    </source>
</evidence>
<keyword evidence="5" id="KW-1185">Reference proteome</keyword>
<evidence type="ECO:0000256" key="2">
    <source>
        <dbReference type="ARBA" id="ARBA00022448"/>
    </source>
</evidence>
<dbReference type="InterPro" id="IPR016024">
    <property type="entry name" value="ARM-type_fold"/>
</dbReference>
<sequence length="491" mass="56916">MVNFQNCEKKDFFETRQKNFMKIDDDFKLKREIFAIELRKHKRYENHMKFARITYKSPKKSQKNSEKRVGIENIWKNPCLLEFHLSSLANMVWEDNDAAITICNGNFLPFIVSYIDNKYQESTITDAAKCLCKISALEHKYVKCLIKYGAHKKFVGILDKTRPKSNEFCIWALGNISADCTKYRDKILSLNIVFKLINLMLENPGIDTIALISWTFSKLTREKPAISASTINSLLGACNELLKYPYRSIKKDTLFAISYISEYDEIDTIFSTGIISKIFNYLIDNDEFLLLPSIRIIGNLISKQCSLYTQSLLEKGILDYLCFSAKSSVSAVRKEIQWTLCNIAAGTQSQVKRLIEHRIIWISIECLGDFDTKTRIEASYIFGNIAKSGNITNIKFLVDKGILGYIKQNLRHSEYEYLVNLLEFCSAYLMIEDRNFNFHYYGDENYKEMNKSGCLEEIENLIMSKNQKVHELSSNILQAICIYEEDTQFCC</sequence>
<dbReference type="SMART" id="SM00185">
    <property type="entry name" value="ARM"/>
    <property type="match status" value="5"/>
</dbReference>
<keyword evidence="3" id="KW-0653">Protein transport</keyword>
<dbReference type="SUPFAM" id="SSF48371">
    <property type="entry name" value="ARM repeat"/>
    <property type="match status" value="1"/>
</dbReference>
<dbReference type="AlphaFoldDB" id="A0AAU9II39"/>
<reference evidence="4" key="1">
    <citation type="submission" date="2021-09" db="EMBL/GenBank/DDBJ databases">
        <authorList>
            <consortium name="AG Swart"/>
            <person name="Singh M."/>
            <person name="Singh A."/>
            <person name="Seah K."/>
            <person name="Emmerich C."/>
        </authorList>
    </citation>
    <scope>NUCLEOTIDE SEQUENCE</scope>
    <source>
        <strain evidence="4">ATCC30299</strain>
    </source>
</reference>
<gene>
    <name evidence="4" type="ORF">BSTOLATCC_MIC2543</name>
</gene>
<organism evidence="4 5">
    <name type="scientific">Blepharisma stoltei</name>
    <dbReference type="NCBI Taxonomy" id="1481888"/>
    <lineage>
        <taxon>Eukaryota</taxon>
        <taxon>Sar</taxon>
        <taxon>Alveolata</taxon>
        <taxon>Ciliophora</taxon>
        <taxon>Postciliodesmatophora</taxon>
        <taxon>Heterotrichea</taxon>
        <taxon>Heterotrichida</taxon>
        <taxon>Blepharismidae</taxon>
        <taxon>Blepharisma</taxon>
    </lineage>
</organism>